<evidence type="ECO:0000313" key="1">
    <source>
        <dbReference type="Proteomes" id="UP000887574"/>
    </source>
</evidence>
<dbReference type="WBParaSite" id="jg26546">
    <property type="protein sequence ID" value="jg26546"/>
    <property type="gene ID" value="jg26546"/>
</dbReference>
<sequence length="186" mass="20816">MSLFSKKTSLNVTPEAHTKIREPVSPFNEVPHVSSIPLKSSDDYVMMLARINNHQLSLKSAIKKAMTEFDQKNGSTVYLNERICSMVLDYINSLGDTQPGEEVTKAKSLTQALKSSAHNQISLFHENTEIAYSAGLSTALIDWVKQQTDRTFAQVPNSLENIHNKFSDFVEKDMLKFSSTLGFISI</sequence>
<accession>A0A915E5Y8</accession>
<protein>
    <submittedName>
        <fullName evidence="2">Uncharacterized protein</fullName>
    </submittedName>
</protein>
<organism evidence="1 2">
    <name type="scientific">Ditylenchus dipsaci</name>
    <dbReference type="NCBI Taxonomy" id="166011"/>
    <lineage>
        <taxon>Eukaryota</taxon>
        <taxon>Metazoa</taxon>
        <taxon>Ecdysozoa</taxon>
        <taxon>Nematoda</taxon>
        <taxon>Chromadorea</taxon>
        <taxon>Rhabditida</taxon>
        <taxon>Tylenchina</taxon>
        <taxon>Tylenchomorpha</taxon>
        <taxon>Sphaerularioidea</taxon>
        <taxon>Anguinidae</taxon>
        <taxon>Anguininae</taxon>
        <taxon>Ditylenchus</taxon>
    </lineage>
</organism>
<reference evidence="2" key="1">
    <citation type="submission" date="2022-11" db="UniProtKB">
        <authorList>
            <consortium name="WormBaseParasite"/>
        </authorList>
    </citation>
    <scope>IDENTIFICATION</scope>
</reference>
<name>A0A915E5Y8_9BILA</name>
<dbReference type="Proteomes" id="UP000887574">
    <property type="component" value="Unplaced"/>
</dbReference>
<keyword evidence="1" id="KW-1185">Reference proteome</keyword>
<dbReference type="AlphaFoldDB" id="A0A915E5Y8"/>
<proteinExistence type="predicted"/>
<evidence type="ECO:0000313" key="2">
    <source>
        <dbReference type="WBParaSite" id="jg26546"/>
    </source>
</evidence>